<sequence length="632" mass="66070">MGTPIALDPKLPVVYVGLAYKGVKALDLATGATLWMTSLVNKIDLVDMLIAGDGLVFANTNDFKLIALDAATGRVVWGNEFRRWPSPQTGYFEGLVLRPDYDGIVWGINASTGGVKWQFRAKGATVNTELPDQLPIDPQTGLFYISDDRGYLGTCGFVMADHQMVFGSIPPGTPELQVTALDDRGTSLSLVLGAPATDGVRVYTQDNRGVCVAVYVDSGILAWRANVGEGTSYPSNLLVADGIVFVGTADNTIRGLNASAGIELWKVAAGTKPGMGIMSGGFYDGAVLISRGEDAYSSESGVINLIDGHLIAGFATLATNELRAFTTGPGGGDLAWTAPEISDTPIESVLVVKDAADALIRNGVIFFGNDAGEVLALRLEDQSLWWRADLRDVAIQQEIPPPSIWIQPTYSNGRLYVAASTGLFVLNATNGDYLWGDVRNRVPAKVLVLEHPEGPQAIYLRYQSYMESKTAECQPAGGVGGISALSWAAPNCSSAPQPRPAAPSAASDELSVTLVVSAVPAPLLKLDKESQEQVAAAVAKAIGAKLLGSSGRVRVTGVSYRGGSSSTQAVVKLSVRGLRGRDASANAAAALEEAVLGGKLLLRPPSAPHGKAGGGGVLAYAVVKTMSVVVAA</sequence>
<organism evidence="2 3">
    <name type="scientific">Chlamydomonas incerta</name>
    <dbReference type="NCBI Taxonomy" id="51695"/>
    <lineage>
        <taxon>Eukaryota</taxon>
        <taxon>Viridiplantae</taxon>
        <taxon>Chlorophyta</taxon>
        <taxon>core chlorophytes</taxon>
        <taxon>Chlorophyceae</taxon>
        <taxon>CS clade</taxon>
        <taxon>Chlamydomonadales</taxon>
        <taxon>Chlamydomonadaceae</taxon>
        <taxon>Chlamydomonas</taxon>
    </lineage>
</organism>
<dbReference type="Gene3D" id="2.130.10.10">
    <property type="entry name" value="YVTN repeat-like/Quinoprotein amine dehydrogenase"/>
    <property type="match status" value="1"/>
</dbReference>
<keyword evidence="3" id="KW-1185">Reference proteome</keyword>
<reference evidence="2" key="1">
    <citation type="journal article" date="2020" name="bioRxiv">
        <title>Comparative genomics of Chlamydomonas.</title>
        <authorList>
            <person name="Craig R.J."/>
            <person name="Hasan A.R."/>
            <person name="Ness R.W."/>
            <person name="Keightley P.D."/>
        </authorList>
    </citation>
    <scope>NUCLEOTIDE SEQUENCE</scope>
    <source>
        <strain evidence="2">SAG 7.73</strain>
    </source>
</reference>
<feature type="domain" description="Pyrrolo-quinoline quinone repeat" evidence="1">
    <location>
        <begin position="193"/>
        <end position="279"/>
    </location>
</feature>
<dbReference type="EMBL" id="JAEHOC010000017">
    <property type="protein sequence ID" value="KAG2434074.1"/>
    <property type="molecule type" value="Genomic_DNA"/>
</dbReference>
<dbReference type="Proteomes" id="UP000650467">
    <property type="component" value="Unassembled WGS sequence"/>
</dbReference>
<name>A0A835T580_CHLIN</name>
<evidence type="ECO:0000259" key="1">
    <source>
        <dbReference type="Pfam" id="PF13360"/>
    </source>
</evidence>
<dbReference type="AlphaFoldDB" id="A0A835T580"/>
<dbReference type="InterPro" id="IPR002372">
    <property type="entry name" value="PQQ_rpt_dom"/>
</dbReference>
<dbReference type="SMART" id="SM00564">
    <property type="entry name" value="PQQ"/>
    <property type="match status" value="6"/>
</dbReference>
<comment type="caution">
    <text evidence="2">The sequence shown here is derived from an EMBL/GenBank/DDBJ whole genome shotgun (WGS) entry which is preliminary data.</text>
</comment>
<evidence type="ECO:0000313" key="3">
    <source>
        <dbReference type="Proteomes" id="UP000650467"/>
    </source>
</evidence>
<dbReference type="PANTHER" id="PTHR34512:SF30">
    <property type="entry name" value="OUTER MEMBRANE PROTEIN ASSEMBLY FACTOR BAMB"/>
    <property type="match status" value="1"/>
</dbReference>
<dbReference type="InterPro" id="IPR018391">
    <property type="entry name" value="PQQ_b-propeller_rpt"/>
</dbReference>
<dbReference type="InterPro" id="IPR011047">
    <property type="entry name" value="Quinoprotein_ADH-like_sf"/>
</dbReference>
<dbReference type="OrthoDB" id="416253at2759"/>
<accession>A0A835T580</accession>
<gene>
    <name evidence="2" type="ORF">HXX76_007802</name>
</gene>
<evidence type="ECO:0000313" key="2">
    <source>
        <dbReference type="EMBL" id="KAG2434074.1"/>
    </source>
</evidence>
<protein>
    <recommendedName>
        <fullName evidence="1">Pyrrolo-quinoline quinone repeat domain-containing protein</fullName>
    </recommendedName>
</protein>
<feature type="domain" description="Pyrrolo-quinoline quinone repeat" evidence="1">
    <location>
        <begin position="331"/>
        <end position="444"/>
    </location>
</feature>
<proteinExistence type="predicted"/>
<dbReference type="PANTHER" id="PTHR34512">
    <property type="entry name" value="CELL SURFACE PROTEIN"/>
    <property type="match status" value="1"/>
</dbReference>
<feature type="domain" description="Pyrrolo-quinoline quinone repeat" evidence="1">
    <location>
        <begin position="23"/>
        <end position="125"/>
    </location>
</feature>
<dbReference type="Pfam" id="PF13360">
    <property type="entry name" value="PQQ_2"/>
    <property type="match status" value="3"/>
</dbReference>
<dbReference type="InterPro" id="IPR015943">
    <property type="entry name" value="WD40/YVTN_repeat-like_dom_sf"/>
</dbReference>
<dbReference type="SUPFAM" id="SSF50998">
    <property type="entry name" value="Quinoprotein alcohol dehydrogenase-like"/>
    <property type="match status" value="1"/>
</dbReference>
<dbReference type="Gene3D" id="2.40.10.480">
    <property type="match status" value="2"/>
</dbReference>